<proteinExistence type="predicted"/>
<evidence type="ECO:0000313" key="3">
    <source>
        <dbReference type="Proteomes" id="UP000236000"/>
    </source>
</evidence>
<name>A0A2N8HC02_9BACT</name>
<feature type="transmembrane region" description="Helical" evidence="1">
    <location>
        <begin position="181"/>
        <end position="203"/>
    </location>
</feature>
<keyword evidence="1" id="KW-0472">Membrane</keyword>
<feature type="transmembrane region" description="Helical" evidence="1">
    <location>
        <begin position="278"/>
        <end position="303"/>
    </location>
</feature>
<feature type="transmembrane region" description="Helical" evidence="1">
    <location>
        <begin position="121"/>
        <end position="145"/>
    </location>
</feature>
<feature type="transmembrane region" description="Helical" evidence="1">
    <location>
        <begin position="215"/>
        <end position="236"/>
    </location>
</feature>
<dbReference type="AlphaFoldDB" id="A0A2N8HC02"/>
<accession>A0A2N8HC02</accession>
<feature type="transmembrane region" description="Helical" evidence="1">
    <location>
        <begin position="74"/>
        <end position="94"/>
    </location>
</feature>
<reference evidence="2 3" key="1">
    <citation type="journal article" date="2017" name="BMC Genomics">
        <title>Genome sequencing of 39 Akkermansia muciniphila isolates reveals its population structure, genomic and functional diverisity, and global distribution in mammalian gut microbiotas.</title>
        <authorList>
            <person name="Guo X."/>
            <person name="Li S."/>
            <person name="Zhang J."/>
            <person name="Wu F."/>
            <person name="Li X."/>
            <person name="Wu D."/>
            <person name="Zhang M."/>
            <person name="Ou Z."/>
            <person name="Jie Z."/>
            <person name="Yan Q."/>
            <person name="Li P."/>
            <person name="Yi J."/>
            <person name="Peng Y."/>
        </authorList>
    </citation>
    <scope>NUCLEOTIDE SEQUENCE [LARGE SCALE GENOMIC DNA]</scope>
    <source>
        <strain evidence="2 3">GP24</strain>
    </source>
</reference>
<organism evidence="2 3">
    <name type="scientific">Akkermansia muciniphila</name>
    <dbReference type="NCBI Taxonomy" id="239935"/>
    <lineage>
        <taxon>Bacteria</taxon>
        <taxon>Pseudomonadati</taxon>
        <taxon>Verrucomicrobiota</taxon>
        <taxon>Verrucomicrobiia</taxon>
        <taxon>Verrucomicrobiales</taxon>
        <taxon>Akkermansiaceae</taxon>
        <taxon>Akkermansia</taxon>
    </lineage>
</organism>
<keyword evidence="1" id="KW-0812">Transmembrane</keyword>
<keyword evidence="1" id="KW-1133">Transmembrane helix</keyword>
<gene>
    <name evidence="2" type="ORF">CXU22_12355</name>
</gene>
<dbReference type="EMBL" id="PJKA01000013">
    <property type="protein sequence ID" value="PNC17394.1"/>
    <property type="molecule type" value="Genomic_DNA"/>
</dbReference>
<evidence type="ECO:0000256" key="1">
    <source>
        <dbReference type="SAM" id="Phobius"/>
    </source>
</evidence>
<evidence type="ECO:0000313" key="2">
    <source>
        <dbReference type="EMBL" id="PNC17394.1"/>
    </source>
</evidence>
<sequence length="308" mass="33969">MVRMAWITSGYIPSPRRMAVIAGTTFTQLVRMKVFLFLGLFAVALLALSSFRLCAVLGPETGGINELVLLKNSAYGAMRVFGLFFCVAATALIIPKDAEDRILYTILCKPVPRIDYLMGKVLGVLALTLVAVLLMDAVMTLVLWLRTDTVVAEQIASLKGRYTVEEMQPYLDRIRLQGATWNVQTGLGVMMCEFVVLSSLTLLMSCITNGTIISALLTFMVYLAGLFQTQALSLWVGSGTGGVSWWELAGSRLFSLVFPNFQIYSVTDSALNGQMIPLSLFGTLALMTLGYFVFHMTLAAWLFRKKEF</sequence>
<dbReference type="PANTHER" id="PTHR43471:SF10">
    <property type="entry name" value="SLL1107 PROTEIN"/>
    <property type="match status" value="1"/>
</dbReference>
<dbReference type="PANTHER" id="PTHR43471">
    <property type="entry name" value="ABC TRANSPORTER PERMEASE"/>
    <property type="match status" value="1"/>
</dbReference>
<dbReference type="Proteomes" id="UP000236000">
    <property type="component" value="Unassembled WGS sequence"/>
</dbReference>
<evidence type="ECO:0008006" key="4">
    <source>
        <dbReference type="Google" id="ProtNLM"/>
    </source>
</evidence>
<comment type="caution">
    <text evidence="2">The sequence shown here is derived from an EMBL/GenBank/DDBJ whole genome shotgun (WGS) entry which is preliminary data.</text>
</comment>
<protein>
    <recommendedName>
        <fullName evidence="4">ABC transporter permease</fullName>
    </recommendedName>
</protein>